<dbReference type="InterPro" id="IPR043128">
    <property type="entry name" value="Rev_trsase/Diguanyl_cyclase"/>
</dbReference>
<dbReference type="CDD" id="cd01647">
    <property type="entry name" value="RT_LTR"/>
    <property type="match status" value="1"/>
</dbReference>
<sequence>MNDRFATFATNFSPRFHPDPTPIQSATATEGISSIAKAKFSNDGDIDTNLNPFERKIEGQPTAFLVNSGATMCIMHKKYMPDDSCPSKETEVCCDHGDCKSYPVKDIHIQHFGKKMPNIRAIVNTRKKNYSPEEFKQDESVTWMINPPLMPSIPDSPLPKDGGRGRAFTSTPGFLRKFSGTPGRTRIGKHQISTGESRPLRQRPYRIPQSCHVTIEQEVNPMLNLGVIKSSSSPQSPLVMVEKSDRSLCFWLDSHGLNNISRFDAYLLPHIDKLLETVGSKKILSVLDLFREYRQIELKKHSREKTAFQTSSRLYHFPIMPFGLHCAPTAFQHLTDKVLEPSKALARAYWDDIFIFGDS</sequence>
<reference evidence="2" key="1">
    <citation type="submission" date="2023-07" db="EMBL/GenBank/DDBJ databases">
        <title>Chromosome-level genome assembly of Artemia franciscana.</title>
        <authorList>
            <person name="Jo E."/>
        </authorList>
    </citation>
    <scope>NUCLEOTIDE SEQUENCE</scope>
    <source>
        <tissue evidence="2">Whole body</tissue>
    </source>
</reference>
<dbReference type="GO" id="GO:0071897">
    <property type="term" value="P:DNA biosynthetic process"/>
    <property type="evidence" value="ECO:0007669"/>
    <property type="project" value="UniProtKB-ARBA"/>
</dbReference>
<dbReference type="SUPFAM" id="SSF50630">
    <property type="entry name" value="Acid proteases"/>
    <property type="match status" value="1"/>
</dbReference>
<feature type="domain" description="Reverse transcriptase" evidence="1">
    <location>
        <begin position="259"/>
        <end position="358"/>
    </location>
</feature>
<name>A0AA88LDW7_ARTSF</name>
<keyword evidence="3" id="KW-1185">Reference proteome</keyword>
<dbReference type="Proteomes" id="UP001187531">
    <property type="component" value="Unassembled WGS sequence"/>
</dbReference>
<dbReference type="Gene3D" id="3.30.70.270">
    <property type="match status" value="1"/>
</dbReference>
<accession>A0AA88LDW7</accession>
<dbReference type="EMBL" id="JAVRJZ010000005">
    <property type="protein sequence ID" value="KAK2722849.1"/>
    <property type="molecule type" value="Genomic_DNA"/>
</dbReference>
<dbReference type="Pfam" id="PF00078">
    <property type="entry name" value="RVT_1"/>
    <property type="match status" value="1"/>
</dbReference>
<evidence type="ECO:0000259" key="1">
    <source>
        <dbReference type="Pfam" id="PF00078"/>
    </source>
</evidence>
<organism evidence="2 3">
    <name type="scientific">Artemia franciscana</name>
    <name type="common">Brine shrimp</name>
    <name type="synonym">Artemia sanfranciscana</name>
    <dbReference type="NCBI Taxonomy" id="6661"/>
    <lineage>
        <taxon>Eukaryota</taxon>
        <taxon>Metazoa</taxon>
        <taxon>Ecdysozoa</taxon>
        <taxon>Arthropoda</taxon>
        <taxon>Crustacea</taxon>
        <taxon>Branchiopoda</taxon>
        <taxon>Anostraca</taxon>
        <taxon>Artemiidae</taxon>
        <taxon>Artemia</taxon>
    </lineage>
</organism>
<dbReference type="PANTHER" id="PTHR24559:SF454">
    <property type="entry name" value="RIBONUCLEASE H"/>
    <property type="match status" value="1"/>
</dbReference>
<evidence type="ECO:0000313" key="3">
    <source>
        <dbReference type="Proteomes" id="UP001187531"/>
    </source>
</evidence>
<dbReference type="InterPro" id="IPR000477">
    <property type="entry name" value="RT_dom"/>
</dbReference>
<evidence type="ECO:0000313" key="2">
    <source>
        <dbReference type="EMBL" id="KAK2722849.1"/>
    </source>
</evidence>
<proteinExistence type="predicted"/>
<dbReference type="Gene3D" id="3.10.10.10">
    <property type="entry name" value="HIV Type 1 Reverse Transcriptase, subunit A, domain 1"/>
    <property type="match status" value="1"/>
</dbReference>
<dbReference type="InterPro" id="IPR021109">
    <property type="entry name" value="Peptidase_aspartic_dom_sf"/>
</dbReference>
<dbReference type="PANTHER" id="PTHR24559">
    <property type="entry name" value="TRANSPOSON TY3-I GAG-POL POLYPROTEIN"/>
    <property type="match status" value="1"/>
</dbReference>
<dbReference type="InterPro" id="IPR053134">
    <property type="entry name" value="RNA-dir_DNA_polymerase"/>
</dbReference>
<dbReference type="SUPFAM" id="SSF56672">
    <property type="entry name" value="DNA/RNA polymerases"/>
    <property type="match status" value="1"/>
</dbReference>
<protein>
    <recommendedName>
        <fullName evidence="1">Reverse transcriptase domain-containing protein</fullName>
    </recommendedName>
</protein>
<gene>
    <name evidence="2" type="ORF">QYM36_003146</name>
</gene>
<dbReference type="InterPro" id="IPR043502">
    <property type="entry name" value="DNA/RNA_pol_sf"/>
</dbReference>
<dbReference type="AlphaFoldDB" id="A0AA88LDW7"/>
<comment type="caution">
    <text evidence="2">The sequence shown here is derived from an EMBL/GenBank/DDBJ whole genome shotgun (WGS) entry which is preliminary data.</text>
</comment>